<accession>A0AAN7Y372</accession>
<dbReference type="EMBL" id="JAUZQC010000005">
    <property type="protein sequence ID" value="KAK5871566.1"/>
    <property type="molecule type" value="Genomic_DNA"/>
</dbReference>
<name>A0AAN7Y372_ELEMC</name>
<organism evidence="1 2">
    <name type="scientific">Eleginops maclovinus</name>
    <name type="common">Patagonian blennie</name>
    <name type="synonym">Eleginus maclovinus</name>
    <dbReference type="NCBI Taxonomy" id="56733"/>
    <lineage>
        <taxon>Eukaryota</taxon>
        <taxon>Metazoa</taxon>
        <taxon>Chordata</taxon>
        <taxon>Craniata</taxon>
        <taxon>Vertebrata</taxon>
        <taxon>Euteleostomi</taxon>
        <taxon>Actinopterygii</taxon>
        <taxon>Neopterygii</taxon>
        <taxon>Teleostei</taxon>
        <taxon>Neoteleostei</taxon>
        <taxon>Acanthomorphata</taxon>
        <taxon>Eupercaria</taxon>
        <taxon>Perciformes</taxon>
        <taxon>Notothenioidei</taxon>
        <taxon>Eleginopidae</taxon>
        <taxon>Eleginops</taxon>
    </lineage>
</organism>
<gene>
    <name evidence="1" type="ORF">PBY51_004442</name>
</gene>
<evidence type="ECO:0000313" key="2">
    <source>
        <dbReference type="Proteomes" id="UP001346869"/>
    </source>
</evidence>
<comment type="caution">
    <text evidence="1">The sequence shown here is derived from an EMBL/GenBank/DDBJ whole genome shotgun (WGS) entry which is preliminary data.</text>
</comment>
<evidence type="ECO:0000313" key="1">
    <source>
        <dbReference type="EMBL" id="KAK5871566.1"/>
    </source>
</evidence>
<dbReference type="Proteomes" id="UP001346869">
    <property type="component" value="Unassembled WGS sequence"/>
</dbReference>
<reference evidence="1 2" key="1">
    <citation type="journal article" date="2023" name="Genes (Basel)">
        <title>Chromosome-Level Genome Assembly and Circadian Gene Repertoire of the Patagonia Blennie Eleginops maclovinus-The Closest Ancestral Proxy of Antarctic Cryonotothenioids.</title>
        <authorList>
            <person name="Cheng C.C."/>
            <person name="Rivera-Colon A.G."/>
            <person name="Minhas B.F."/>
            <person name="Wilson L."/>
            <person name="Rayamajhi N."/>
            <person name="Vargas-Chacoff L."/>
            <person name="Catchen J.M."/>
        </authorList>
    </citation>
    <scope>NUCLEOTIDE SEQUENCE [LARGE SCALE GENOMIC DNA]</scope>
    <source>
        <strain evidence="1">JMC-PN-2008</strain>
    </source>
</reference>
<dbReference type="AlphaFoldDB" id="A0AAN7Y372"/>
<protein>
    <submittedName>
        <fullName evidence="1">Uncharacterized protein</fullName>
    </submittedName>
</protein>
<proteinExistence type="predicted"/>
<reference evidence="1 2" key="2">
    <citation type="journal article" date="2023" name="Mol. Biol. Evol.">
        <title>Genomics of Secondarily Temperate Adaptation in the Only Non-Antarctic Icefish.</title>
        <authorList>
            <person name="Rivera-Colon A.G."/>
            <person name="Rayamajhi N."/>
            <person name="Minhas B.F."/>
            <person name="Madrigal G."/>
            <person name="Bilyk K.T."/>
            <person name="Yoon V."/>
            <person name="Hune M."/>
            <person name="Gregory S."/>
            <person name="Cheng C.H.C."/>
            <person name="Catchen J.M."/>
        </authorList>
    </citation>
    <scope>NUCLEOTIDE SEQUENCE [LARGE SCALE GENOMIC DNA]</scope>
    <source>
        <strain evidence="1">JMC-PN-2008</strain>
    </source>
</reference>
<keyword evidence="2" id="KW-1185">Reference proteome</keyword>
<sequence length="194" mass="20119">MQRGGRTTAADLLKHAGALYPLPLPTEGGGLALFLGGPTEPEANAPAVVSISESRGRGHPGTQASQKYTQIAEEINIPPNGASSTAPPPSTPGLSFGSSVPAGLSALLSPRNKHTDLGHCCLHYRCTFYLLALSLARPAAEHLVSARRRAKGGCFCVCCAEATVFAVGAVRINSQLEGGKLELCSSELCRILNT</sequence>